<feature type="domain" description="RING-type" evidence="6">
    <location>
        <begin position="44"/>
        <end position="85"/>
    </location>
</feature>
<reference evidence="9 10" key="1">
    <citation type="submission" date="2024-09" db="EMBL/GenBank/DDBJ databases">
        <title>A chromosome-level genome assembly of Gray's grenadier anchovy, Coilia grayii.</title>
        <authorList>
            <person name="Fu Z."/>
        </authorList>
    </citation>
    <scope>NUCLEOTIDE SEQUENCE [LARGE SCALE GENOMIC DNA]</scope>
    <source>
        <strain evidence="9">G4</strain>
        <tissue evidence="9">Muscle</tissue>
    </source>
</reference>
<dbReference type="InterPro" id="IPR003877">
    <property type="entry name" value="SPRY_dom"/>
</dbReference>
<dbReference type="InterPro" id="IPR001870">
    <property type="entry name" value="B30.2/SPRY"/>
</dbReference>
<dbReference type="InterPro" id="IPR027370">
    <property type="entry name" value="Znf-RING_euk"/>
</dbReference>
<feature type="coiled-coil region" evidence="5">
    <location>
        <begin position="253"/>
        <end position="284"/>
    </location>
</feature>
<dbReference type="PANTHER" id="PTHR24103">
    <property type="entry name" value="E3 UBIQUITIN-PROTEIN LIGASE TRIM"/>
    <property type="match status" value="1"/>
</dbReference>
<accession>A0ABD1KR21</accession>
<dbReference type="FunFam" id="2.60.120.920:FF:000004">
    <property type="entry name" value="Butyrophilin subfamily 1 member A1"/>
    <property type="match status" value="1"/>
</dbReference>
<dbReference type="GO" id="GO:0008270">
    <property type="term" value="F:zinc ion binding"/>
    <property type="evidence" value="ECO:0007669"/>
    <property type="project" value="UniProtKB-KW"/>
</dbReference>
<dbReference type="InterPro" id="IPR001841">
    <property type="entry name" value="Znf_RING"/>
</dbReference>
<dbReference type="SMART" id="SM00589">
    <property type="entry name" value="PRY"/>
    <property type="match status" value="1"/>
</dbReference>
<evidence type="ECO:0000259" key="6">
    <source>
        <dbReference type="PROSITE" id="PS50089"/>
    </source>
</evidence>
<dbReference type="Proteomes" id="UP001591681">
    <property type="component" value="Unassembled WGS sequence"/>
</dbReference>
<dbReference type="Pfam" id="PF00622">
    <property type="entry name" value="SPRY"/>
    <property type="match status" value="1"/>
</dbReference>
<dbReference type="PRINTS" id="PR01407">
    <property type="entry name" value="BUTYPHLNCDUF"/>
</dbReference>
<evidence type="ECO:0000256" key="5">
    <source>
        <dbReference type="SAM" id="Coils"/>
    </source>
</evidence>
<dbReference type="SUPFAM" id="SSF49899">
    <property type="entry name" value="Concanavalin A-like lectins/glucanases"/>
    <property type="match status" value="1"/>
</dbReference>
<keyword evidence="5" id="KW-0175">Coiled coil</keyword>
<dbReference type="InterPro" id="IPR013320">
    <property type="entry name" value="ConA-like_dom_sf"/>
</dbReference>
<dbReference type="Gene3D" id="3.30.160.60">
    <property type="entry name" value="Classic Zinc Finger"/>
    <property type="match status" value="1"/>
</dbReference>
<dbReference type="SMART" id="SM00184">
    <property type="entry name" value="RING"/>
    <property type="match status" value="1"/>
</dbReference>
<feature type="domain" description="B30.2/SPRY" evidence="8">
    <location>
        <begin position="339"/>
        <end position="535"/>
    </location>
</feature>
<dbReference type="InterPro" id="IPR003879">
    <property type="entry name" value="Butyrophylin_SPRY"/>
</dbReference>
<organism evidence="9 10">
    <name type="scientific">Coilia grayii</name>
    <name type="common">Gray's grenadier anchovy</name>
    <dbReference type="NCBI Taxonomy" id="363190"/>
    <lineage>
        <taxon>Eukaryota</taxon>
        <taxon>Metazoa</taxon>
        <taxon>Chordata</taxon>
        <taxon>Craniata</taxon>
        <taxon>Vertebrata</taxon>
        <taxon>Euteleostomi</taxon>
        <taxon>Actinopterygii</taxon>
        <taxon>Neopterygii</taxon>
        <taxon>Teleostei</taxon>
        <taxon>Clupei</taxon>
        <taxon>Clupeiformes</taxon>
        <taxon>Clupeoidei</taxon>
        <taxon>Engraulidae</taxon>
        <taxon>Coilinae</taxon>
        <taxon>Coilia</taxon>
    </lineage>
</organism>
<dbReference type="Gene3D" id="3.30.40.10">
    <property type="entry name" value="Zinc/RING finger domain, C3HC4 (zinc finger)"/>
    <property type="match status" value="1"/>
</dbReference>
<feature type="domain" description="B box-type" evidence="7">
    <location>
        <begin position="151"/>
        <end position="192"/>
    </location>
</feature>
<dbReference type="InterPro" id="IPR017907">
    <property type="entry name" value="Znf_RING_CS"/>
</dbReference>
<dbReference type="PROSITE" id="PS50188">
    <property type="entry name" value="B302_SPRY"/>
    <property type="match status" value="1"/>
</dbReference>
<protein>
    <submittedName>
        <fullName evidence="9">Uncharacterized protein</fullName>
    </submittedName>
</protein>
<dbReference type="PROSITE" id="PS50089">
    <property type="entry name" value="ZF_RING_2"/>
    <property type="match status" value="1"/>
</dbReference>
<dbReference type="PROSITE" id="PS50119">
    <property type="entry name" value="ZF_BBOX"/>
    <property type="match status" value="1"/>
</dbReference>
<evidence type="ECO:0000256" key="2">
    <source>
        <dbReference type="ARBA" id="ARBA00022771"/>
    </source>
</evidence>
<dbReference type="InterPro" id="IPR013083">
    <property type="entry name" value="Znf_RING/FYVE/PHD"/>
</dbReference>
<dbReference type="Gene3D" id="2.60.120.920">
    <property type="match status" value="1"/>
</dbReference>
<dbReference type="SUPFAM" id="SSF57850">
    <property type="entry name" value="RING/U-box"/>
    <property type="match status" value="1"/>
</dbReference>
<dbReference type="InterPro" id="IPR043136">
    <property type="entry name" value="B30.2/SPRY_sf"/>
</dbReference>
<dbReference type="SMART" id="SM00449">
    <property type="entry name" value="SPRY"/>
    <property type="match status" value="1"/>
</dbReference>
<dbReference type="SUPFAM" id="SSF57845">
    <property type="entry name" value="B-box zinc-binding domain"/>
    <property type="match status" value="1"/>
</dbReference>
<evidence type="ECO:0000256" key="1">
    <source>
        <dbReference type="ARBA" id="ARBA00022723"/>
    </source>
</evidence>
<dbReference type="Pfam" id="PF13765">
    <property type="entry name" value="PRY"/>
    <property type="match status" value="1"/>
</dbReference>
<gene>
    <name evidence="9" type="ORF">ACEWY4_003371</name>
</gene>
<evidence type="ECO:0000313" key="9">
    <source>
        <dbReference type="EMBL" id="KAL2101610.1"/>
    </source>
</evidence>
<evidence type="ECO:0000259" key="8">
    <source>
        <dbReference type="PROSITE" id="PS50188"/>
    </source>
</evidence>
<dbReference type="InterPro" id="IPR000315">
    <property type="entry name" value="Znf_B-box"/>
</dbReference>
<sequence length="543" mass="59838">MPLRPRALSQPLKASSLLSPKAAETRPRALSSRSKDMLEDELSCPVCCEIFTDPVVLKCSHSFCKSCLQQFWNKKAVRRECPVCRTKCSLQEPTVSLALKNVCDTLLREQGLRAGGPGGGAQGAGGASGAGGGVGGGADGAGGGVGGGLGRTEELCPTHGEAVKLYCQEDAEVLCCVCQTSKKHQGHSICPVEEAAQDLKEGLRKEVIPLKKSLRGLYEAKQECEDTMVYIKNQKQATERQIREDFAEMYQFLQKEEAARIALLQEEEEQKKQIMKRKSDIITRDILNFSHAVIAIENDIASSDTQFLQNYKNTTKRAEITQEVPEKVPGVLINVAKHLGSLKYRVWEKMQSIVEHTPVTLDPNTAYTWLTLNRELTAVTNSGVVQKLPANPERFDHFVFVLGSEGYVGGRHAWEVEVGDKRDWVLGVANESVERKGKISGCPDGGFWTVSYSDGEYTAMTRPRTTLNLQEPPSRVRVQLDYEAGEVSFSNPVAMTPIYTFSGHTFTERMFPFFCPGANINGNNSNPLRVCPVKVAVWNSATW</sequence>
<keyword evidence="1" id="KW-0479">Metal-binding</keyword>
<dbReference type="EMBL" id="JBHFQA010000003">
    <property type="protein sequence ID" value="KAL2101610.1"/>
    <property type="molecule type" value="Genomic_DNA"/>
</dbReference>
<evidence type="ECO:0000256" key="4">
    <source>
        <dbReference type="PROSITE-ProRule" id="PRU00024"/>
    </source>
</evidence>
<keyword evidence="10" id="KW-1185">Reference proteome</keyword>
<dbReference type="CDD" id="cd12893">
    <property type="entry name" value="SPRY_PRY_TRIM35"/>
    <property type="match status" value="1"/>
</dbReference>
<evidence type="ECO:0000259" key="7">
    <source>
        <dbReference type="PROSITE" id="PS50119"/>
    </source>
</evidence>
<dbReference type="PROSITE" id="PS00518">
    <property type="entry name" value="ZF_RING_1"/>
    <property type="match status" value="1"/>
</dbReference>
<dbReference type="InterPro" id="IPR006574">
    <property type="entry name" value="PRY"/>
</dbReference>
<keyword evidence="2 4" id="KW-0863">Zinc-finger</keyword>
<comment type="caution">
    <text evidence="9">The sequence shown here is derived from an EMBL/GenBank/DDBJ whole genome shotgun (WGS) entry which is preliminary data.</text>
</comment>
<name>A0ABD1KR21_9TELE</name>
<dbReference type="InterPro" id="IPR050143">
    <property type="entry name" value="TRIM/RBCC"/>
</dbReference>
<evidence type="ECO:0000313" key="10">
    <source>
        <dbReference type="Proteomes" id="UP001591681"/>
    </source>
</evidence>
<dbReference type="SMART" id="SM00336">
    <property type="entry name" value="BBOX"/>
    <property type="match status" value="1"/>
</dbReference>
<dbReference type="Pfam" id="PF13445">
    <property type="entry name" value="zf-RING_UBOX"/>
    <property type="match status" value="1"/>
</dbReference>
<dbReference type="AlphaFoldDB" id="A0ABD1KR21"/>
<evidence type="ECO:0000256" key="3">
    <source>
        <dbReference type="ARBA" id="ARBA00022833"/>
    </source>
</evidence>
<dbReference type="Pfam" id="PF00643">
    <property type="entry name" value="zf-B_box"/>
    <property type="match status" value="1"/>
</dbReference>
<proteinExistence type="predicted"/>
<keyword evidence="3" id="KW-0862">Zinc</keyword>